<keyword evidence="1" id="KW-0812">Transmembrane</keyword>
<organism evidence="2">
    <name type="scientific">viral metagenome</name>
    <dbReference type="NCBI Taxonomy" id="1070528"/>
    <lineage>
        <taxon>unclassified sequences</taxon>
        <taxon>metagenomes</taxon>
        <taxon>organismal metagenomes</taxon>
    </lineage>
</organism>
<evidence type="ECO:0000313" key="2">
    <source>
        <dbReference type="EMBL" id="QHU30152.1"/>
    </source>
</evidence>
<dbReference type="AlphaFoldDB" id="A0A6C0LLQ0"/>
<name>A0A6C0LLQ0_9ZZZZ</name>
<accession>A0A6C0LLQ0</accession>
<sequence>MSSESVIIIIAFLIVSCGCLICWFECCSDIICNDDTIHIEPETDNPVIDNPIIEL</sequence>
<proteinExistence type="predicted"/>
<reference evidence="2" key="1">
    <citation type="journal article" date="2020" name="Nature">
        <title>Giant virus diversity and host interactions through global metagenomics.</title>
        <authorList>
            <person name="Schulz F."/>
            <person name="Roux S."/>
            <person name="Paez-Espino D."/>
            <person name="Jungbluth S."/>
            <person name="Walsh D.A."/>
            <person name="Denef V.J."/>
            <person name="McMahon K.D."/>
            <person name="Konstantinidis K.T."/>
            <person name="Eloe-Fadrosh E.A."/>
            <person name="Kyrpides N.C."/>
            <person name="Woyke T."/>
        </authorList>
    </citation>
    <scope>NUCLEOTIDE SEQUENCE</scope>
    <source>
        <strain evidence="2">GVMAG-M-3300027833-11</strain>
    </source>
</reference>
<keyword evidence="1" id="KW-0472">Membrane</keyword>
<evidence type="ECO:0000256" key="1">
    <source>
        <dbReference type="SAM" id="Phobius"/>
    </source>
</evidence>
<protein>
    <submittedName>
        <fullName evidence="2">Uncharacterized protein</fullName>
    </submittedName>
</protein>
<keyword evidence="1" id="KW-1133">Transmembrane helix</keyword>
<dbReference type="EMBL" id="MN740504">
    <property type="protein sequence ID" value="QHU30152.1"/>
    <property type="molecule type" value="Genomic_DNA"/>
</dbReference>
<feature type="transmembrane region" description="Helical" evidence="1">
    <location>
        <begin position="6"/>
        <end position="24"/>
    </location>
</feature>